<accession>A0ABT0NGB3</accession>
<comment type="caution">
    <text evidence="1">The sequence shown here is derived from an EMBL/GenBank/DDBJ whole genome shotgun (WGS) entry which is preliminary data.</text>
</comment>
<gene>
    <name evidence="1" type="ORF">E2N93_04600</name>
</gene>
<organism evidence="1 2">
    <name type="scientific">Ruminococcus bromii</name>
    <dbReference type="NCBI Taxonomy" id="40518"/>
    <lineage>
        <taxon>Bacteria</taxon>
        <taxon>Bacillati</taxon>
        <taxon>Bacillota</taxon>
        <taxon>Clostridia</taxon>
        <taxon>Eubacteriales</taxon>
        <taxon>Oscillospiraceae</taxon>
        <taxon>Ruminococcus</taxon>
    </lineage>
</organism>
<name>A0ABT0NGB3_9FIRM</name>
<keyword evidence="2" id="KW-1185">Reference proteome</keyword>
<reference evidence="1 2" key="1">
    <citation type="submission" date="2019-03" db="EMBL/GenBank/DDBJ databases">
        <authorList>
            <person name="Molinero N."/>
            <person name="Sanchez B."/>
            <person name="Walker A."/>
            <person name="Duncan S."/>
            <person name="Delgado S."/>
            <person name="Margolles A."/>
        </authorList>
    </citation>
    <scope>NUCLEOTIDE SEQUENCE [LARGE SCALE GENOMIC DNA]</scope>
    <source>
        <strain evidence="1 2">IPLA60002</strain>
    </source>
</reference>
<protein>
    <submittedName>
        <fullName evidence="1">Uncharacterized protein</fullName>
    </submittedName>
</protein>
<dbReference type="EMBL" id="SNUZ01000007">
    <property type="protein sequence ID" value="MCL3787305.1"/>
    <property type="molecule type" value="Genomic_DNA"/>
</dbReference>
<evidence type="ECO:0000313" key="2">
    <source>
        <dbReference type="Proteomes" id="UP001056693"/>
    </source>
</evidence>
<dbReference type="Proteomes" id="UP001056693">
    <property type="component" value="Unassembled WGS sequence"/>
</dbReference>
<sequence length="76" mass="9037">MAVKEYTLTLKYKGKDSWDRYVYEDQNGKLWKHIDCLSSREKCIERQDTLYSAYNNEFEGEPDCHMNPICSANFIC</sequence>
<proteinExistence type="predicted"/>
<evidence type="ECO:0000313" key="1">
    <source>
        <dbReference type="EMBL" id="MCL3787305.1"/>
    </source>
</evidence>